<comment type="caution">
    <text evidence="3">The sequence shown here is derived from an EMBL/GenBank/DDBJ whole genome shotgun (WGS) entry which is preliminary data.</text>
</comment>
<dbReference type="EMBL" id="JACNJN010000063">
    <property type="protein sequence ID" value="MBC8334390.1"/>
    <property type="molecule type" value="Genomic_DNA"/>
</dbReference>
<dbReference type="Pfam" id="PF00561">
    <property type="entry name" value="Abhydrolase_1"/>
    <property type="match status" value="1"/>
</dbReference>
<dbReference type="InterPro" id="IPR000073">
    <property type="entry name" value="AB_hydrolase_1"/>
</dbReference>
<evidence type="ECO:0000259" key="2">
    <source>
        <dbReference type="Pfam" id="PF00561"/>
    </source>
</evidence>
<dbReference type="GO" id="GO:0016787">
    <property type="term" value="F:hydrolase activity"/>
    <property type="evidence" value="ECO:0007669"/>
    <property type="project" value="UniProtKB-KW"/>
</dbReference>
<gene>
    <name evidence="3" type="ORF">H8E29_03920</name>
</gene>
<proteinExistence type="predicted"/>
<evidence type="ECO:0000313" key="3">
    <source>
        <dbReference type="EMBL" id="MBC8334390.1"/>
    </source>
</evidence>
<sequence>MKKNNLTQQNRTDQNMQLGDGRTLGFAEYGPPKGTPIFYFSGGNSSRLEGQWFEEAANKNNIRLIVPDRPGFGISTFDPMRKLLDWPDDILALADYLGIGKFSVFGLSGGGPHVLATTYKIPARIKKAAIISGTAPPEMPDQYQGMWPPVRLIFLTAKKFPPVNRFLLKQMAGFYSNKEQMLKRMKQAMPIPDVDLIERRPDIIEIFTESTKEAHRDGIQGDALEWQIYVHPWGFELGEINLEVKLWYGIYDQQVPVAMGRYLADQLPRATLVEVENGGHFSTINNHIDEIFEYLKA</sequence>
<accession>A0A8J6NK83</accession>
<dbReference type="Gene3D" id="3.40.50.1820">
    <property type="entry name" value="alpha/beta hydrolase"/>
    <property type="match status" value="1"/>
</dbReference>
<dbReference type="AlphaFoldDB" id="A0A8J6NK83"/>
<dbReference type="Proteomes" id="UP000614469">
    <property type="component" value="Unassembled WGS sequence"/>
</dbReference>
<evidence type="ECO:0000256" key="1">
    <source>
        <dbReference type="SAM" id="MobiDB-lite"/>
    </source>
</evidence>
<dbReference type="SUPFAM" id="SSF53474">
    <property type="entry name" value="alpha/beta-Hydrolases"/>
    <property type="match status" value="1"/>
</dbReference>
<dbReference type="InterPro" id="IPR029058">
    <property type="entry name" value="AB_hydrolase_fold"/>
</dbReference>
<feature type="domain" description="AB hydrolase-1" evidence="2">
    <location>
        <begin position="44"/>
        <end position="284"/>
    </location>
</feature>
<keyword evidence="3" id="KW-0378">Hydrolase</keyword>
<organism evidence="3 4">
    <name type="scientific">Candidatus Desulfolinea nitratireducens</name>
    <dbReference type="NCBI Taxonomy" id="2841698"/>
    <lineage>
        <taxon>Bacteria</taxon>
        <taxon>Bacillati</taxon>
        <taxon>Chloroflexota</taxon>
        <taxon>Anaerolineae</taxon>
        <taxon>Anaerolineales</taxon>
        <taxon>Anaerolineales incertae sedis</taxon>
        <taxon>Candidatus Desulfolinea</taxon>
    </lineage>
</organism>
<evidence type="ECO:0000313" key="4">
    <source>
        <dbReference type="Proteomes" id="UP000614469"/>
    </source>
</evidence>
<dbReference type="PANTHER" id="PTHR45763">
    <property type="entry name" value="HYDROLASE, ALPHA/BETA FOLD FAMILY PROTEIN, EXPRESSED-RELATED"/>
    <property type="match status" value="1"/>
</dbReference>
<protein>
    <submittedName>
        <fullName evidence="3">Alpha/beta hydrolase</fullName>
    </submittedName>
</protein>
<feature type="compositionally biased region" description="Polar residues" evidence="1">
    <location>
        <begin position="1"/>
        <end position="17"/>
    </location>
</feature>
<dbReference type="PANTHER" id="PTHR45763:SF46">
    <property type="entry name" value="AB HYDROLASE-1 DOMAIN-CONTAINING PROTEIN"/>
    <property type="match status" value="1"/>
</dbReference>
<reference evidence="3 4" key="1">
    <citation type="submission" date="2020-08" db="EMBL/GenBank/DDBJ databases">
        <title>Bridging the membrane lipid divide: bacteria of the FCB group superphylum have the potential to synthesize archaeal ether lipids.</title>
        <authorList>
            <person name="Villanueva L."/>
            <person name="Von Meijenfeldt F.A.B."/>
            <person name="Westbye A.B."/>
            <person name="Yadav S."/>
            <person name="Hopmans E.C."/>
            <person name="Dutilh B.E."/>
            <person name="Sinninghe Damste J.S."/>
        </authorList>
    </citation>
    <scope>NUCLEOTIDE SEQUENCE [LARGE SCALE GENOMIC DNA]</scope>
    <source>
        <strain evidence="3">NIOZ-UU36</strain>
    </source>
</reference>
<name>A0A8J6NK83_9CHLR</name>
<feature type="region of interest" description="Disordered" evidence="1">
    <location>
        <begin position="1"/>
        <end position="25"/>
    </location>
</feature>